<dbReference type="Gene3D" id="3.30.565.10">
    <property type="entry name" value="Histidine kinase-like ATPase, C-terminal domain"/>
    <property type="match status" value="1"/>
</dbReference>
<dbReference type="Gene3D" id="3.30.450.20">
    <property type="entry name" value="PAS domain"/>
    <property type="match status" value="1"/>
</dbReference>
<dbReference type="PANTHER" id="PTHR43065:SF10">
    <property type="entry name" value="PEROXIDE STRESS-ACTIVATED HISTIDINE KINASE MAK3"/>
    <property type="match status" value="1"/>
</dbReference>
<evidence type="ECO:0000259" key="11">
    <source>
        <dbReference type="PROSITE" id="PS50112"/>
    </source>
</evidence>
<feature type="transmembrane region" description="Helical" evidence="9">
    <location>
        <begin position="6"/>
        <end position="26"/>
    </location>
</feature>
<dbReference type="InterPro" id="IPR003594">
    <property type="entry name" value="HATPase_dom"/>
</dbReference>
<dbReference type="InterPro" id="IPR000014">
    <property type="entry name" value="PAS"/>
</dbReference>
<dbReference type="GO" id="GO:0000155">
    <property type="term" value="F:phosphorelay sensor kinase activity"/>
    <property type="evidence" value="ECO:0007669"/>
    <property type="project" value="InterPro"/>
</dbReference>
<evidence type="ECO:0000256" key="2">
    <source>
        <dbReference type="ARBA" id="ARBA00012438"/>
    </source>
</evidence>
<dbReference type="Gene3D" id="1.10.287.130">
    <property type="match status" value="1"/>
</dbReference>
<feature type="transmembrane region" description="Helical" evidence="9">
    <location>
        <begin position="204"/>
        <end position="222"/>
    </location>
</feature>
<dbReference type="SUPFAM" id="SSF55785">
    <property type="entry name" value="PYP-like sensor domain (PAS domain)"/>
    <property type="match status" value="1"/>
</dbReference>
<dbReference type="PROSITE" id="PS50112">
    <property type="entry name" value="PAS"/>
    <property type="match status" value="1"/>
</dbReference>
<evidence type="ECO:0000256" key="6">
    <source>
        <dbReference type="ARBA" id="ARBA00022777"/>
    </source>
</evidence>
<feature type="domain" description="PAS" evidence="11">
    <location>
        <begin position="413"/>
        <end position="459"/>
    </location>
</feature>
<dbReference type="InterPro" id="IPR003018">
    <property type="entry name" value="GAF"/>
</dbReference>
<dbReference type="SUPFAM" id="SSF55781">
    <property type="entry name" value="GAF domain-like"/>
    <property type="match status" value="1"/>
</dbReference>
<feature type="transmembrane region" description="Helical" evidence="9">
    <location>
        <begin position="38"/>
        <end position="57"/>
    </location>
</feature>
<dbReference type="InterPro" id="IPR036097">
    <property type="entry name" value="HisK_dim/P_sf"/>
</dbReference>
<keyword evidence="8" id="KW-0902">Two-component regulatory system</keyword>
<evidence type="ECO:0000256" key="5">
    <source>
        <dbReference type="ARBA" id="ARBA00022741"/>
    </source>
</evidence>
<dbReference type="InterPro" id="IPR013767">
    <property type="entry name" value="PAS_fold"/>
</dbReference>
<comment type="caution">
    <text evidence="12">The sequence shown here is derived from an EMBL/GenBank/DDBJ whole genome shotgun (WGS) entry which is preliminary data.</text>
</comment>
<feature type="non-terminal residue" evidence="12">
    <location>
        <position position="1"/>
    </location>
</feature>
<dbReference type="InterPro" id="IPR004358">
    <property type="entry name" value="Sig_transdc_His_kin-like_C"/>
</dbReference>
<evidence type="ECO:0000256" key="9">
    <source>
        <dbReference type="SAM" id="Phobius"/>
    </source>
</evidence>
<keyword evidence="9" id="KW-0472">Membrane</keyword>
<dbReference type="PANTHER" id="PTHR43065">
    <property type="entry name" value="SENSOR HISTIDINE KINASE"/>
    <property type="match status" value="1"/>
</dbReference>
<keyword evidence="9" id="KW-1133">Transmembrane helix</keyword>
<keyword evidence="7" id="KW-0067">ATP-binding</keyword>
<dbReference type="SUPFAM" id="SSF47384">
    <property type="entry name" value="Homodimeric domain of signal transducing histidine kinase"/>
    <property type="match status" value="1"/>
</dbReference>
<dbReference type="AlphaFoldDB" id="A0A523W7U6"/>
<dbReference type="EMBL" id="SOIZ01000125">
    <property type="protein sequence ID" value="TET63105.1"/>
    <property type="molecule type" value="Genomic_DNA"/>
</dbReference>
<dbReference type="Pfam" id="PF02518">
    <property type="entry name" value="HATPase_c"/>
    <property type="match status" value="1"/>
</dbReference>
<dbReference type="InterPro" id="IPR029016">
    <property type="entry name" value="GAF-like_dom_sf"/>
</dbReference>
<feature type="transmembrane region" description="Helical" evidence="9">
    <location>
        <begin position="136"/>
        <end position="156"/>
    </location>
</feature>
<dbReference type="Pfam" id="PF00989">
    <property type="entry name" value="PAS"/>
    <property type="match status" value="1"/>
</dbReference>
<dbReference type="PROSITE" id="PS50109">
    <property type="entry name" value="HIS_KIN"/>
    <property type="match status" value="1"/>
</dbReference>
<dbReference type="InterPro" id="IPR003661">
    <property type="entry name" value="HisK_dim/P_dom"/>
</dbReference>
<sequence length="772" mass="87328">QILWLRLSQLIAIFIPVTFIHFVFVLLESAEKYKIRLLFFYAIAIVLGSFNFTKLFISSIKHNSVLGYYHLVPGPIYQVFTLVFVALVSYGLFLMVKALRRSSGFQRNEIKYYLIGFVLGFAGGGTTFLPVYDVRILPIGVFALLLGQTILAYAILKRRLMDIRTIVSKGLIYTTISVVVFAAFLFIRYTVIAYEQLAVPTLELFLYVLGFCFFVVFMTVPLRGRLEKLMETLIFRKAWASYDELARGSQKLLTILDRETLAKFFLETVVRATEGNWGGLWLVEEKDDGYHLAGEIGQRKDELGLDEDFFLNQNPSFLKLIKSERRILLREEIVPFSGNTNNEDDVQDRLRRSGFSLVIPLFFRDSLKGCLFVGEKRSGDLFSSQELQALTLFSDQAAIALTNAQLFRQIQSMKEYNERIVNNVDSGLMVINAEGQITTFNRKIEKMTALSSNKVLGKTPKVLPSPLDKIVLRSWRTQKAVSIPGLALKIGRNNTLIVTLNTSLIDENERKAGIVAVLTDLTEVRELEEKIRQSDKMASIGSMVAQLAHQIKNPISCIKTFTELLPEKFEDEEFRESFFSTVSGEIKRIDGLVTRMLNLGRVDADQYRAVSIKKVIEDVLVPFDLQLKERNIKIELARNGAIPLIRADPRSLKEAFSNILINSIQAMSAGGKIDISTRKKKDRNTGKTLLEVSITDEGGGIPRSNLRRIFDPFFTTKQQGSGLGLYVCYQIIKTHRGEINVRNTGSGANFTILLPIPENETSFVEEKRTVHG</sequence>
<dbReference type="SMART" id="SM00065">
    <property type="entry name" value="GAF"/>
    <property type="match status" value="1"/>
</dbReference>
<organism evidence="12 13">
    <name type="scientific">Aerophobetes bacterium</name>
    <dbReference type="NCBI Taxonomy" id="2030807"/>
    <lineage>
        <taxon>Bacteria</taxon>
        <taxon>Candidatus Aerophobota</taxon>
    </lineage>
</organism>
<dbReference type="Proteomes" id="UP000319130">
    <property type="component" value="Unassembled WGS sequence"/>
</dbReference>
<dbReference type="SUPFAM" id="SSF55874">
    <property type="entry name" value="ATPase domain of HSP90 chaperone/DNA topoisomerase II/histidine kinase"/>
    <property type="match status" value="1"/>
</dbReference>
<feature type="transmembrane region" description="Helical" evidence="9">
    <location>
        <begin position="110"/>
        <end position="130"/>
    </location>
</feature>
<keyword evidence="4" id="KW-0808">Transferase</keyword>
<name>A0A523W7U6_UNCAE</name>
<dbReference type="Pfam" id="PF16927">
    <property type="entry name" value="HisKA_7TM"/>
    <property type="match status" value="1"/>
</dbReference>
<evidence type="ECO:0000313" key="13">
    <source>
        <dbReference type="Proteomes" id="UP000319130"/>
    </source>
</evidence>
<evidence type="ECO:0000256" key="7">
    <source>
        <dbReference type="ARBA" id="ARBA00022840"/>
    </source>
</evidence>
<dbReference type="Gene3D" id="3.30.450.40">
    <property type="match status" value="1"/>
</dbReference>
<dbReference type="InterPro" id="IPR031621">
    <property type="entry name" value="HisKA_7TM"/>
</dbReference>
<dbReference type="SMART" id="SM00091">
    <property type="entry name" value="PAS"/>
    <property type="match status" value="1"/>
</dbReference>
<dbReference type="EC" id="2.7.13.3" evidence="2"/>
<reference evidence="12 13" key="1">
    <citation type="submission" date="2019-03" db="EMBL/GenBank/DDBJ databases">
        <title>Metabolic potential of uncultured bacteria and archaea associated with petroleum seepage in deep-sea sediments.</title>
        <authorList>
            <person name="Dong X."/>
            <person name="Hubert C."/>
        </authorList>
    </citation>
    <scope>NUCLEOTIDE SEQUENCE [LARGE SCALE GENOMIC DNA]</scope>
    <source>
        <strain evidence="12">E29_bin52</strain>
    </source>
</reference>
<keyword evidence="6" id="KW-0418">Kinase</keyword>
<comment type="catalytic activity">
    <reaction evidence="1">
        <text>ATP + protein L-histidine = ADP + protein N-phospho-L-histidine.</text>
        <dbReference type="EC" id="2.7.13.3"/>
    </reaction>
</comment>
<dbReference type="InterPro" id="IPR005467">
    <property type="entry name" value="His_kinase_dom"/>
</dbReference>
<dbReference type="CDD" id="cd00082">
    <property type="entry name" value="HisKA"/>
    <property type="match status" value="1"/>
</dbReference>
<dbReference type="SMART" id="SM00387">
    <property type="entry name" value="HATPase_c"/>
    <property type="match status" value="1"/>
</dbReference>
<keyword evidence="3" id="KW-0597">Phosphoprotein</keyword>
<keyword evidence="9" id="KW-0812">Transmembrane</keyword>
<evidence type="ECO:0000256" key="3">
    <source>
        <dbReference type="ARBA" id="ARBA00022553"/>
    </source>
</evidence>
<feature type="domain" description="Histidine kinase" evidence="10">
    <location>
        <begin position="546"/>
        <end position="758"/>
    </location>
</feature>
<proteinExistence type="predicted"/>
<dbReference type="NCBIfam" id="TIGR00229">
    <property type="entry name" value="sensory_box"/>
    <property type="match status" value="1"/>
</dbReference>
<dbReference type="SMART" id="SM00388">
    <property type="entry name" value="HisKA"/>
    <property type="match status" value="1"/>
</dbReference>
<dbReference type="PRINTS" id="PR00344">
    <property type="entry name" value="BCTRLSENSOR"/>
</dbReference>
<dbReference type="InterPro" id="IPR035965">
    <property type="entry name" value="PAS-like_dom_sf"/>
</dbReference>
<dbReference type="GO" id="GO:0005524">
    <property type="term" value="F:ATP binding"/>
    <property type="evidence" value="ECO:0007669"/>
    <property type="project" value="UniProtKB-KW"/>
</dbReference>
<feature type="transmembrane region" description="Helical" evidence="9">
    <location>
        <begin position="77"/>
        <end position="98"/>
    </location>
</feature>
<dbReference type="GO" id="GO:0006355">
    <property type="term" value="P:regulation of DNA-templated transcription"/>
    <property type="evidence" value="ECO:0007669"/>
    <property type="project" value="InterPro"/>
</dbReference>
<evidence type="ECO:0000313" key="12">
    <source>
        <dbReference type="EMBL" id="TET63105.1"/>
    </source>
</evidence>
<dbReference type="Pfam" id="PF13185">
    <property type="entry name" value="GAF_2"/>
    <property type="match status" value="1"/>
</dbReference>
<protein>
    <recommendedName>
        <fullName evidence="2">histidine kinase</fullName>
        <ecNumber evidence="2">2.7.13.3</ecNumber>
    </recommendedName>
</protein>
<evidence type="ECO:0000256" key="4">
    <source>
        <dbReference type="ARBA" id="ARBA00022679"/>
    </source>
</evidence>
<dbReference type="InterPro" id="IPR036890">
    <property type="entry name" value="HATPase_C_sf"/>
</dbReference>
<dbReference type="Pfam" id="PF00512">
    <property type="entry name" value="HisKA"/>
    <property type="match status" value="1"/>
</dbReference>
<feature type="transmembrane region" description="Helical" evidence="9">
    <location>
        <begin position="171"/>
        <end position="192"/>
    </location>
</feature>
<evidence type="ECO:0000256" key="8">
    <source>
        <dbReference type="ARBA" id="ARBA00023012"/>
    </source>
</evidence>
<gene>
    <name evidence="12" type="ORF">E3J48_02980</name>
</gene>
<evidence type="ECO:0000256" key="1">
    <source>
        <dbReference type="ARBA" id="ARBA00000085"/>
    </source>
</evidence>
<evidence type="ECO:0000259" key="10">
    <source>
        <dbReference type="PROSITE" id="PS50109"/>
    </source>
</evidence>
<accession>A0A523W7U6</accession>
<keyword evidence="5" id="KW-0547">Nucleotide-binding</keyword>